<reference evidence="1" key="1">
    <citation type="journal article" date="2022" name="Nat. Microbiol.">
        <title>Unique mobile elements and scalable gene flow at the prokaryote-eukaryote boundary revealed by circularized Asgard archaea genomes.</title>
        <authorList>
            <person name="Wu F."/>
            <person name="Speth D.R."/>
            <person name="Philosof A."/>
            <person name="Cremiere A."/>
            <person name="Narayanan A."/>
            <person name="Barco R.A."/>
            <person name="Connon S.A."/>
            <person name="Amend J.P."/>
            <person name="Antoshechkin I.A."/>
            <person name="Orphan V.J."/>
        </authorList>
    </citation>
    <scope>NUCLEOTIDE SEQUENCE</scope>
    <source>
        <strain evidence="1">PM71</strain>
    </source>
</reference>
<accession>A0A9Y1BLP0</accession>
<dbReference type="EMBL" id="CP084166">
    <property type="protein sequence ID" value="UJG41057.1"/>
    <property type="molecule type" value="Genomic_DNA"/>
</dbReference>
<evidence type="ECO:0000313" key="1">
    <source>
        <dbReference type="EMBL" id="UJG41057.1"/>
    </source>
</evidence>
<dbReference type="AlphaFoldDB" id="A0A9Y1BLP0"/>
<sequence>MTISIEDIKKIVSLNPFFKIMIRESEDSPFILYTSIDNLPEESNLFVLLPLTNMFEKVIYLEKK</sequence>
<proteinExistence type="predicted"/>
<name>A0A9Y1BLP0_9ARCH</name>
<gene>
    <name evidence="1" type="ORF">K9W45_01025</name>
</gene>
<dbReference type="Proteomes" id="UP001201020">
    <property type="component" value="Chromosome"/>
</dbReference>
<organism evidence="1">
    <name type="scientific">Candidatus Heimdallarchaeum aukensis</name>
    <dbReference type="NCBI Taxonomy" id="2876573"/>
    <lineage>
        <taxon>Archaea</taxon>
        <taxon>Promethearchaeati</taxon>
        <taxon>Candidatus Heimdallarchaeota</taxon>
        <taxon>Candidatus Heimdallarchaeia (ex Rinke et al. 2021) (nom. nud.)</taxon>
        <taxon>Candidatus Heimdallarchaeales</taxon>
        <taxon>Candidatus Heimdallarchaeaceae</taxon>
        <taxon>Candidatus Heimdallarchaeum</taxon>
    </lineage>
</organism>
<protein>
    <submittedName>
        <fullName evidence="1">Uncharacterized protein</fullName>
    </submittedName>
</protein>